<evidence type="ECO:0000256" key="1">
    <source>
        <dbReference type="ARBA" id="ARBA00022690"/>
    </source>
</evidence>
<evidence type="ECO:0000259" key="4">
    <source>
        <dbReference type="Pfam" id="PF09394"/>
    </source>
</evidence>
<proteinExistence type="predicted"/>
<sequence>MLACHVAIACVRGGTVGADRVRRCRRRRVAGLPALAAAALLAPATGCGPGTGEPADGPTSTAHRPTSHRVDDTGITARPGERFTLTVHQNASTREYWYLVGPRPDSSVLVSRGRDYASDSGDEPVDGAGGRLTFTFEAVGKGTTRFTLLHCTFTTCQGNTSTVPPGPTGPSLSPSPSRTTASPAPERITYTVTVG</sequence>
<dbReference type="Gene3D" id="2.60.40.2020">
    <property type="match status" value="1"/>
</dbReference>
<gene>
    <name evidence="5" type="ORF">GCM10018980_35080</name>
</gene>
<keyword evidence="2" id="KW-0789">Thiol protease inhibitor</keyword>
<dbReference type="InterPro" id="IPR018990">
    <property type="entry name" value="Prot_inh_I42_chagasin"/>
</dbReference>
<reference evidence="6" key="1">
    <citation type="journal article" date="2019" name="Int. J. Syst. Evol. Microbiol.">
        <title>The Global Catalogue of Microorganisms (GCM) 10K type strain sequencing project: providing services to taxonomists for standard genome sequencing and annotation.</title>
        <authorList>
            <consortium name="The Broad Institute Genomics Platform"/>
            <consortium name="The Broad Institute Genome Sequencing Center for Infectious Disease"/>
            <person name="Wu L."/>
            <person name="Ma J."/>
        </authorList>
    </citation>
    <scope>NUCLEOTIDE SEQUENCE [LARGE SCALE GENOMIC DNA]</scope>
    <source>
        <strain evidence="6">JCM 4253</strain>
    </source>
</reference>
<organism evidence="5 6">
    <name type="scientific">Streptomyces capoamus</name>
    <dbReference type="NCBI Taxonomy" id="68183"/>
    <lineage>
        <taxon>Bacteria</taxon>
        <taxon>Bacillati</taxon>
        <taxon>Actinomycetota</taxon>
        <taxon>Actinomycetes</taxon>
        <taxon>Kitasatosporales</taxon>
        <taxon>Streptomycetaceae</taxon>
        <taxon>Streptomyces</taxon>
    </lineage>
</organism>
<dbReference type="Pfam" id="PF09394">
    <property type="entry name" value="Inhibitor_I42"/>
    <property type="match status" value="1"/>
</dbReference>
<evidence type="ECO:0000313" key="5">
    <source>
        <dbReference type="EMBL" id="GHG51932.1"/>
    </source>
</evidence>
<dbReference type="SUPFAM" id="SSF141066">
    <property type="entry name" value="ICP-like"/>
    <property type="match status" value="1"/>
</dbReference>
<name>A0A919C5A6_9ACTN</name>
<dbReference type="AlphaFoldDB" id="A0A919C5A6"/>
<keyword evidence="6" id="KW-1185">Reference proteome</keyword>
<feature type="compositionally biased region" description="Low complexity" evidence="3">
    <location>
        <begin position="169"/>
        <end position="185"/>
    </location>
</feature>
<dbReference type="InterPro" id="IPR036331">
    <property type="entry name" value="Chagasin-like_sf"/>
</dbReference>
<keyword evidence="1" id="KW-0646">Protease inhibitor</keyword>
<accession>A0A919C5A6</accession>
<dbReference type="GO" id="GO:0004869">
    <property type="term" value="F:cysteine-type endopeptidase inhibitor activity"/>
    <property type="evidence" value="ECO:0007669"/>
    <property type="project" value="UniProtKB-KW"/>
</dbReference>
<comment type="caution">
    <text evidence="5">The sequence shown here is derived from an EMBL/GenBank/DDBJ whole genome shotgun (WGS) entry which is preliminary data.</text>
</comment>
<evidence type="ECO:0000256" key="2">
    <source>
        <dbReference type="ARBA" id="ARBA00022704"/>
    </source>
</evidence>
<feature type="region of interest" description="Disordered" evidence="3">
    <location>
        <begin position="47"/>
        <end position="73"/>
    </location>
</feature>
<protein>
    <recommendedName>
        <fullName evidence="4">Proteinase inhibitor I42 chagasin domain-containing protein</fullName>
    </recommendedName>
</protein>
<dbReference type="Proteomes" id="UP000619355">
    <property type="component" value="Unassembled WGS sequence"/>
</dbReference>
<evidence type="ECO:0000256" key="3">
    <source>
        <dbReference type="SAM" id="MobiDB-lite"/>
    </source>
</evidence>
<evidence type="ECO:0000313" key="6">
    <source>
        <dbReference type="Proteomes" id="UP000619355"/>
    </source>
</evidence>
<feature type="domain" description="Proteinase inhibitor I42 chagasin" evidence="4">
    <location>
        <begin position="77"/>
        <end position="148"/>
    </location>
</feature>
<dbReference type="EMBL" id="BNBF01000009">
    <property type="protein sequence ID" value="GHG51932.1"/>
    <property type="molecule type" value="Genomic_DNA"/>
</dbReference>
<feature type="region of interest" description="Disordered" evidence="3">
    <location>
        <begin position="158"/>
        <end position="185"/>
    </location>
</feature>